<dbReference type="EMBL" id="REGN01007007">
    <property type="protein sequence ID" value="RNA07530.1"/>
    <property type="molecule type" value="Genomic_DNA"/>
</dbReference>
<protein>
    <recommendedName>
        <fullName evidence="1">Condensation domain-containing protein</fullName>
    </recommendedName>
</protein>
<dbReference type="SUPFAM" id="SSF52777">
    <property type="entry name" value="CoA-dependent acyltransferases"/>
    <property type="match status" value="1"/>
</dbReference>
<proteinExistence type="predicted"/>
<keyword evidence="3" id="KW-1185">Reference proteome</keyword>
<evidence type="ECO:0000259" key="1">
    <source>
        <dbReference type="Pfam" id="PF00668"/>
    </source>
</evidence>
<dbReference type="OrthoDB" id="10129295at2759"/>
<dbReference type="Gene3D" id="3.30.559.30">
    <property type="entry name" value="Nonribosomal peptide synthetase, condensation domain"/>
    <property type="match status" value="1"/>
</dbReference>
<dbReference type="InterPro" id="IPR001242">
    <property type="entry name" value="Condensation_dom"/>
</dbReference>
<dbReference type="Gene3D" id="3.30.559.10">
    <property type="entry name" value="Chloramphenicol acetyltransferase-like domain"/>
    <property type="match status" value="1"/>
</dbReference>
<dbReference type="InterPro" id="IPR052058">
    <property type="entry name" value="Alcohol_O-acetyltransferase"/>
</dbReference>
<evidence type="ECO:0000313" key="3">
    <source>
        <dbReference type="Proteomes" id="UP000276133"/>
    </source>
</evidence>
<reference evidence="2 3" key="1">
    <citation type="journal article" date="2018" name="Sci. Rep.">
        <title>Genomic signatures of local adaptation to the degree of environmental predictability in rotifers.</title>
        <authorList>
            <person name="Franch-Gras L."/>
            <person name="Hahn C."/>
            <person name="Garcia-Roger E.M."/>
            <person name="Carmona M.J."/>
            <person name="Serra M."/>
            <person name="Gomez A."/>
        </authorList>
    </citation>
    <scope>NUCLEOTIDE SEQUENCE [LARGE SCALE GENOMIC DNA]</scope>
    <source>
        <strain evidence="2">HYR1</strain>
    </source>
</reference>
<evidence type="ECO:0000313" key="2">
    <source>
        <dbReference type="EMBL" id="RNA07530.1"/>
    </source>
</evidence>
<accession>A0A3M7Q7Z2</accession>
<dbReference type="PANTHER" id="PTHR28037">
    <property type="entry name" value="ALCOHOL O-ACETYLTRANSFERASE 1-RELATED"/>
    <property type="match status" value="1"/>
</dbReference>
<dbReference type="AlphaFoldDB" id="A0A3M7Q7Z2"/>
<organism evidence="2 3">
    <name type="scientific">Brachionus plicatilis</name>
    <name type="common">Marine rotifer</name>
    <name type="synonym">Brachionus muelleri</name>
    <dbReference type="NCBI Taxonomy" id="10195"/>
    <lineage>
        <taxon>Eukaryota</taxon>
        <taxon>Metazoa</taxon>
        <taxon>Spiralia</taxon>
        <taxon>Gnathifera</taxon>
        <taxon>Rotifera</taxon>
        <taxon>Eurotatoria</taxon>
        <taxon>Monogononta</taxon>
        <taxon>Pseudotrocha</taxon>
        <taxon>Ploima</taxon>
        <taxon>Brachionidae</taxon>
        <taxon>Brachionus</taxon>
    </lineage>
</organism>
<dbReference type="InterPro" id="IPR023213">
    <property type="entry name" value="CAT-like_dom_sf"/>
</dbReference>
<sequence length="475" mass="55076">MNSEKIFKLSSFERALVNICQSGDCIIMSTSFFDNKLNIKLDKSIVKKALILMQNRHPLLNSYLETSKLTNKMLLKVPSEKLSDKIKLEWLDLTNHQVTREQLINESAKFHAVPFFNEEKSLLWKIQVIEFKCDEKLNFIMNLVTHMIISDGLSISCLSVEIVNIINALIDGKECDEMKILLEPLADLHTLCKERNLFKESHLKTIEELSNAKKPKLALPEKFNTKKRGFLLDLFKLDKIKTETIMKISKSNGIRVTSYFQTIAIYALRKLFLENDAPFPEQIPVDIPANLRFRLNPKVDLNACRFLTAITSFATDKEKFGRYDDFWTDARYIHEMITKSTSTETGSIFSLTHSELIEIFNQCFRFTNSSETACKFLNLMDDQVCDLSVSNLGPFVNDYIKEFDGNFSIKEIYCSDLLLSVPKITNAIIMHVMYWKGETMFQMGANNYYIDLSYFKRYKELLMEFIDFTINNSNN</sequence>
<dbReference type="PANTHER" id="PTHR28037:SF1">
    <property type="entry name" value="ALCOHOL O-ACETYLTRANSFERASE 1-RELATED"/>
    <property type="match status" value="1"/>
</dbReference>
<name>A0A3M7Q7Z2_BRAPC</name>
<gene>
    <name evidence="2" type="ORF">BpHYR1_048307</name>
</gene>
<dbReference type="Proteomes" id="UP000276133">
    <property type="component" value="Unassembled WGS sequence"/>
</dbReference>
<dbReference type="GO" id="GO:0003824">
    <property type="term" value="F:catalytic activity"/>
    <property type="evidence" value="ECO:0007669"/>
    <property type="project" value="InterPro"/>
</dbReference>
<dbReference type="Pfam" id="PF00668">
    <property type="entry name" value="Condensation"/>
    <property type="match status" value="1"/>
</dbReference>
<feature type="domain" description="Condensation" evidence="1">
    <location>
        <begin position="37"/>
        <end position="274"/>
    </location>
</feature>
<comment type="caution">
    <text evidence="2">The sequence shown here is derived from an EMBL/GenBank/DDBJ whole genome shotgun (WGS) entry which is preliminary data.</text>
</comment>